<sequence length="122" mass="14625">MAADVPKEARPPIWSRETPVYTLLELGCKAVYEVWRYEMTQQKRTGYFIRINSAAEYDEMMKVAMENGWRVEYQHIYDYPGGYYDWNGKRYGEMVEKVKLMLEEMKIQARMEDENNESTKIL</sequence>
<organism evidence="1">
    <name type="scientific">marine sediment metagenome</name>
    <dbReference type="NCBI Taxonomy" id="412755"/>
    <lineage>
        <taxon>unclassified sequences</taxon>
        <taxon>metagenomes</taxon>
        <taxon>ecological metagenomes</taxon>
    </lineage>
</organism>
<gene>
    <name evidence="1" type="ORF">LCGC14_1120000</name>
</gene>
<comment type="caution">
    <text evidence="1">The sequence shown here is derived from an EMBL/GenBank/DDBJ whole genome shotgun (WGS) entry which is preliminary data.</text>
</comment>
<accession>A0A0F9M497</accession>
<proteinExistence type="predicted"/>
<evidence type="ECO:0000313" key="1">
    <source>
        <dbReference type="EMBL" id="KKN02210.1"/>
    </source>
</evidence>
<dbReference type="EMBL" id="LAZR01005173">
    <property type="protein sequence ID" value="KKN02210.1"/>
    <property type="molecule type" value="Genomic_DNA"/>
</dbReference>
<protein>
    <submittedName>
        <fullName evidence="1">Uncharacterized protein</fullName>
    </submittedName>
</protein>
<reference evidence="1" key="1">
    <citation type="journal article" date="2015" name="Nature">
        <title>Complex archaea that bridge the gap between prokaryotes and eukaryotes.</title>
        <authorList>
            <person name="Spang A."/>
            <person name="Saw J.H."/>
            <person name="Jorgensen S.L."/>
            <person name="Zaremba-Niedzwiedzka K."/>
            <person name="Martijn J."/>
            <person name="Lind A.E."/>
            <person name="van Eijk R."/>
            <person name="Schleper C."/>
            <person name="Guy L."/>
            <person name="Ettema T.J."/>
        </authorList>
    </citation>
    <scope>NUCLEOTIDE SEQUENCE</scope>
</reference>
<dbReference type="AlphaFoldDB" id="A0A0F9M497"/>
<name>A0A0F9M497_9ZZZZ</name>